<dbReference type="EMBL" id="PIPS01000001">
    <property type="protein sequence ID" value="RUO44520.1"/>
    <property type="molecule type" value="Genomic_DNA"/>
</dbReference>
<evidence type="ECO:0000313" key="2">
    <source>
        <dbReference type="EMBL" id="RUO44520.1"/>
    </source>
</evidence>
<organism evidence="2 3">
    <name type="scientific">Idiomarina aquatica</name>
    <dbReference type="NCBI Taxonomy" id="1327752"/>
    <lineage>
        <taxon>Bacteria</taxon>
        <taxon>Pseudomonadati</taxon>
        <taxon>Pseudomonadota</taxon>
        <taxon>Gammaproteobacteria</taxon>
        <taxon>Alteromonadales</taxon>
        <taxon>Idiomarinaceae</taxon>
        <taxon>Idiomarina</taxon>
    </lineage>
</organism>
<sequence>MHKVFITNVAQYTGPGIMKVLKSKGYHLICHDSSFSCEATRLAFEKEHDVQCLSLQSPSSLIDYIKNETDLFRFVVNDVHPNQPKPFDEIDSAELESAFDALVLFPFALSKGIFSMLRQQKRGHLLFITSARQLQPEPGFAVATTVRSAATAMAMSLSREAAPLGIQVNVLQPNYLYSEMYYPKSHFIESEEGRSEIAAKVPMGRLGRPEELGELAELLISGRSSFTTGQVINFTGGWP</sequence>
<accession>A0AA94JDX5</accession>
<dbReference type="InterPro" id="IPR050259">
    <property type="entry name" value="SDR"/>
</dbReference>
<evidence type="ECO:0000256" key="1">
    <source>
        <dbReference type="ARBA" id="ARBA00006484"/>
    </source>
</evidence>
<dbReference type="RefSeq" id="WP_126819080.1">
    <property type="nucleotide sequence ID" value="NZ_PIPS01000001.1"/>
</dbReference>
<dbReference type="PANTHER" id="PTHR42879">
    <property type="entry name" value="3-OXOACYL-(ACYL-CARRIER-PROTEIN) REDUCTASE"/>
    <property type="match status" value="1"/>
</dbReference>
<name>A0AA94JDX5_9GAMM</name>
<dbReference type="Gene3D" id="3.40.50.720">
    <property type="entry name" value="NAD(P)-binding Rossmann-like Domain"/>
    <property type="match status" value="1"/>
</dbReference>
<gene>
    <name evidence="2" type="ORF">CWE23_00275</name>
</gene>
<dbReference type="SUPFAM" id="SSF51735">
    <property type="entry name" value="NAD(P)-binding Rossmann-fold domains"/>
    <property type="match status" value="1"/>
</dbReference>
<dbReference type="InterPro" id="IPR002347">
    <property type="entry name" value="SDR_fam"/>
</dbReference>
<comment type="similarity">
    <text evidence="1">Belongs to the short-chain dehydrogenases/reductases (SDR) family.</text>
</comment>
<dbReference type="Pfam" id="PF13561">
    <property type="entry name" value="adh_short_C2"/>
    <property type="match status" value="1"/>
</dbReference>
<comment type="caution">
    <text evidence="2">The sequence shown here is derived from an EMBL/GenBank/DDBJ whole genome shotgun (WGS) entry which is preliminary data.</text>
</comment>
<dbReference type="AlphaFoldDB" id="A0AA94JDX5"/>
<dbReference type="InterPro" id="IPR036291">
    <property type="entry name" value="NAD(P)-bd_dom_sf"/>
</dbReference>
<keyword evidence="3" id="KW-1185">Reference proteome</keyword>
<reference evidence="3" key="1">
    <citation type="journal article" date="2018" name="Front. Microbiol.">
        <title>Genome-Based Analysis Reveals the Taxonomy and Diversity of the Family Idiomarinaceae.</title>
        <authorList>
            <person name="Liu Y."/>
            <person name="Lai Q."/>
            <person name="Shao Z."/>
        </authorList>
    </citation>
    <scope>NUCLEOTIDE SEQUENCE [LARGE SCALE GENOMIC DNA]</scope>
    <source>
        <strain evidence="3">SN-14</strain>
    </source>
</reference>
<evidence type="ECO:0008006" key="4">
    <source>
        <dbReference type="Google" id="ProtNLM"/>
    </source>
</evidence>
<proteinExistence type="inferred from homology"/>
<evidence type="ECO:0000313" key="3">
    <source>
        <dbReference type="Proteomes" id="UP000286680"/>
    </source>
</evidence>
<protein>
    <recommendedName>
        <fullName evidence="4">3-oxoacyl-[acyl-carrier protein] reductase</fullName>
    </recommendedName>
</protein>
<dbReference type="Proteomes" id="UP000286680">
    <property type="component" value="Unassembled WGS sequence"/>
</dbReference>
<dbReference type="PRINTS" id="PR00081">
    <property type="entry name" value="GDHRDH"/>
</dbReference>